<evidence type="ECO:0000256" key="5">
    <source>
        <dbReference type="SAM" id="SignalP"/>
    </source>
</evidence>
<dbReference type="InterPro" id="IPR042178">
    <property type="entry name" value="Serpin_sf_1"/>
</dbReference>
<comment type="caution">
    <text evidence="7">The sequence shown here is derived from an EMBL/GenBank/DDBJ whole genome shotgun (WGS) entry which is preliminary data.</text>
</comment>
<feature type="signal peptide" evidence="5">
    <location>
        <begin position="1"/>
        <end position="16"/>
    </location>
</feature>
<dbReference type="GO" id="GO:0005615">
    <property type="term" value="C:extracellular space"/>
    <property type="evidence" value="ECO:0007669"/>
    <property type="project" value="InterPro"/>
</dbReference>
<dbReference type="Gene3D" id="3.30.497.10">
    <property type="entry name" value="Antithrombin, subunit I, domain 2"/>
    <property type="match status" value="1"/>
</dbReference>
<gene>
    <name evidence="7" type="ORF">ILUMI_07020</name>
</gene>
<dbReference type="SMART" id="SM00093">
    <property type="entry name" value="SERPIN"/>
    <property type="match status" value="1"/>
</dbReference>
<keyword evidence="5" id="KW-0732">Signal</keyword>
<dbReference type="PANTHER" id="PTHR11461">
    <property type="entry name" value="SERINE PROTEASE INHIBITOR, SERPIN"/>
    <property type="match status" value="1"/>
</dbReference>
<dbReference type="InterPro" id="IPR023796">
    <property type="entry name" value="Serpin_dom"/>
</dbReference>
<keyword evidence="3" id="KW-0722">Serine protease inhibitor</keyword>
<evidence type="ECO:0000256" key="4">
    <source>
        <dbReference type="RuleBase" id="RU000411"/>
    </source>
</evidence>
<sequence length="391" mass="43842">MKFLLIFTFGILSTLAEGPSLLQEFSTGNNRFADSVYKQLLKSTSGNILICPISAEIILALARIGAKGRTAQQLSSGLHLPNDSDKIEEMITTLIDYLGSGEAYTLKGVNKMYVDESFAINEQFKNVAIDIFDADIENVDFSHGSKAVSKINKWVEDKTENNIKDLLKASDVHSSTCALLVNALFFRARWALSFKKRHTEKKPFYNNFDDSVDVDMMRLNEHFDYYESSDLNAKFLKLKYHGFDASMTIVLPNNQESLGAIEDNINKIFTAPRFKKTYVKVTIPKFKLKTNYKLKQVLLALGIRDAFESSADFSDIGSDTTQQHLKIDEVIQNNLIEVDEHGTTAVSAAEENLGLEHPPPNTATFIADHPFVFYIKKGNIVLFVGAIKELP</sequence>
<feature type="chain" id="PRO_5035473354" description="Serpin domain-containing protein" evidence="5">
    <location>
        <begin position="17"/>
        <end position="391"/>
    </location>
</feature>
<accession>A0A8K0GIG3</accession>
<dbReference type="OrthoDB" id="9518664at2759"/>
<dbReference type="InterPro" id="IPR000215">
    <property type="entry name" value="Serpin_fam"/>
</dbReference>
<reference evidence="7" key="1">
    <citation type="submission" date="2019-08" db="EMBL/GenBank/DDBJ databases">
        <title>The genome of the North American firefly Photinus pyralis.</title>
        <authorList>
            <consortium name="Photinus pyralis genome working group"/>
            <person name="Fallon T.R."/>
            <person name="Sander Lower S.E."/>
            <person name="Weng J.-K."/>
        </authorList>
    </citation>
    <scope>NUCLEOTIDE SEQUENCE</scope>
    <source>
        <strain evidence="7">TRF0915ILg1</strain>
        <tissue evidence="7">Whole body</tissue>
    </source>
</reference>
<dbReference type="Gene3D" id="2.30.39.10">
    <property type="entry name" value="Alpha-1-antitrypsin, domain 1"/>
    <property type="match status" value="1"/>
</dbReference>
<dbReference type="SUPFAM" id="SSF56574">
    <property type="entry name" value="Serpins"/>
    <property type="match status" value="1"/>
</dbReference>
<dbReference type="Pfam" id="PF00079">
    <property type="entry name" value="Serpin"/>
    <property type="match status" value="1"/>
</dbReference>
<feature type="domain" description="Serpin" evidence="6">
    <location>
        <begin position="34"/>
        <end position="390"/>
    </location>
</feature>
<organism evidence="7 8">
    <name type="scientific">Ignelater luminosus</name>
    <name type="common">Cucubano</name>
    <name type="synonym">Pyrophorus luminosus</name>
    <dbReference type="NCBI Taxonomy" id="2038154"/>
    <lineage>
        <taxon>Eukaryota</taxon>
        <taxon>Metazoa</taxon>
        <taxon>Ecdysozoa</taxon>
        <taxon>Arthropoda</taxon>
        <taxon>Hexapoda</taxon>
        <taxon>Insecta</taxon>
        <taxon>Pterygota</taxon>
        <taxon>Neoptera</taxon>
        <taxon>Endopterygota</taxon>
        <taxon>Coleoptera</taxon>
        <taxon>Polyphaga</taxon>
        <taxon>Elateriformia</taxon>
        <taxon>Elateroidea</taxon>
        <taxon>Elateridae</taxon>
        <taxon>Agrypninae</taxon>
        <taxon>Pyrophorini</taxon>
        <taxon>Ignelater</taxon>
    </lineage>
</organism>
<keyword evidence="2" id="KW-0646">Protease inhibitor</keyword>
<dbReference type="PANTHER" id="PTHR11461:SF211">
    <property type="entry name" value="GH10112P-RELATED"/>
    <property type="match status" value="1"/>
</dbReference>
<evidence type="ECO:0000256" key="2">
    <source>
        <dbReference type="ARBA" id="ARBA00022690"/>
    </source>
</evidence>
<dbReference type="EMBL" id="VTPC01003020">
    <property type="protein sequence ID" value="KAF2899158.1"/>
    <property type="molecule type" value="Genomic_DNA"/>
</dbReference>
<dbReference type="InterPro" id="IPR036186">
    <property type="entry name" value="Serpin_sf"/>
</dbReference>
<name>A0A8K0GIG3_IGNLU</name>
<keyword evidence="8" id="KW-1185">Reference proteome</keyword>
<evidence type="ECO:0000256" key="3">
    <source>
        <dbReference type="ARBA" id="ARBA00022900"/>
    </source>
</evidence>
<evidence type="ECO:0000313" key="8">
    <source>
        <dbReference type="Proteomes" id="UP000801492"/>
    </source>
</evidence>
<proteinExistence type="inferred from homology"/>
<dbReference type="GO" id="GO:0004867">
    <property type="term" value="F:serine-type endopeptidase inhibitor activity"/>
    <property type="evidence" value="ECO:0007669"/>
    <property type="project" value="UniProtKB-KW"/>
</dbReference>
<evidence type="ECO:0000259" key="6">
    <source>
        <dbReference type="SMART" id="SM00093"/>
    </source>
</evidence>
<evidence type="ECO:0000313" key="7">
    <source>
        <dbReference type="EMBL" id="KAF2899158.1"/>
    </source>
</evidence>
<evidence type="ECO:0000256" key="1">
    <source>
        <dbReference type="ARBA" id="ARBA00009500"/>
    </source>
</evidence>
<dbReference type="AlphaFoldDB" id="A0A8K0GIG3"/>
<dbReference type="InterPro" id="IPR042185">
    <property type="entry name" value="Serpin_sf_2"/>
</dbReference>
<dbReference type="InterPro" id="IPR023795">
    <property type="entry name" value="Serpin_CS"/>
</dbReference>
<dbReference type="Proteomes" id="UP000801492">
    <property type="component" value="Unassembled WGS sequence"/>
</dbReference>
<protein>
    <recommendedName>
        <fullName evidence="6">Serpin domain-containing protein</fullName>
    </recommendedName>
</protein>
<dbReference type="PROSITE" id="PS00284">
    <property type="entry name" value="SERPIN"/>
    <property type="match status" value="1"/>
</dbReference>
<comment type="similarity">
    <text evidence="1 4">Belongs to the serpin family.</text>
</comment>